<dbReference type="InterPro" id="IPR006157">
    <property type="entry name" value="FolB_dom"/>
</dbReference>
<dbReference type="Pfam" id="PF02152">
    <property type="entry name" value="FolB"/>
    <property type="match status" value="1"/>
</dbReference>
<dbReference type="AlphaFoldDB" id="A0AA38S4H4"/>
<dbReference type="GO" id="GO:0046656">
    <property type="term" value="P:folic acid biosynthetic process"/>
    <property type="evidence" value="ECO:0007669"/>
    <property type="project" value="UniProtKB-KW"/>
</dbReference>
<evidence type="ECO:0000313" key="4">
    <source>
        <dbReference type="Proteomes" id="UP001174691"/>
    </source>
</evidence>
<dbReference type="SUPFAM" id="SSF55620">
    <property type="entry name" value="Tetrahydrobiopterin biosynthesis enzymes-like"/>
    <property type="match status" value="1"/>
</dbReference>
<dbReference type="GO" id="GO:0004150">
    <property type="term" value="F:dihydroneopterin aldolase activity"/>
    <property type="evidence" value="ECO:0007669"/>
    <property type="project" value="InterPro"/>
</dbReference>
<keyword evidence="4" id="KW-1185">Reference proteome</keyword>
<evidence type="ECO:0000259" key="2">
    <source>
        <dbReference type="SMART" id="SM00905"/>
    </source>
</evidence>
<dbReference type="InterPro" id="IPR043133">
    <property type="entry name" value="GTP-CH-I_C/QueF"/>
</dbReference>
<sequence length="317" mass="34305">MVPILSTQWEVRAIAGEPKAVVRVRNLQAIVQGGTDAWGRPGKAQPALISAEISFTHAFGTVCSDDRLSAETVHYGKLSKAILEAIDDLNIEPPPMGADGKPASDAESPTMKDVLDMVWARLTGLPVDGNAEEFSGSGETPFLNLQHIRYMSICLTFPKASLLGEGVSLTASTLYGPFAGGYGCLRYALSLRLCNLRVPTLIGVNPNERHNKQFVVADIELDNFICLEDMYTNLEKGVVHAMSHSSFETLEALGAKITEVIFRDVKLLSSGDLGRDVELPIRVTLEKPTAVPMADCPVVEMRSAHGGKVVEGIEQMR</sequence>
<organism evidence="3 4">
    <name type="scientific">Coniochaeta hoffmannii</name>
    <dbReference type="NCBI Taxonomy" id="91930"/>
    <lineage>
        <taxon>Eukaryota</taxon>
        <taxon>Fungi</taxon>
        <taxon>Dikarya</taxon>
        <taxon>Ascomycota</taxon>
        <taxon>Pezizomycotina</taxon>
        <taxon>Sordariomycetes</taxon>
        <taxon>Sordariomycetidae</taxon>
        <taxon>Coniochaetales</taxon>
        <taxon>Coniochaetaceae</taxon>
        <taxon>Coniochaeta</taxon>
    </lineage>
</organism>
<protein>
    <recommendedName>
        <fullName evidence="2">Dihydroneopterin aldolase/epimerase domain-containing protein</fullName>
    </recommendedName>
</protein>
<dbReference type="Gene3D" id="3.30.1130.10">
    <property type="match status" value="2"/>
</dbReference>
<keyword evidence="1" id="KW-0289">Folate biosynthesis</keyword>
<dbReference type="Proteomes" id="UP001174691">
    <property type="component" value="Unassembled WGS sequence"/>
</dbReference>
<accession>A0AA38S4H4</accession>
<dbReference type="SMART" id="SM00905">
    <property type="entry name" value="FolB"/>
    <property type="match status" value="1"/>
</dbReference>
<dbReference type="EMBL" id="JANBVN010000083">
    <property type="protein sequence ID" value="KAJ9149135.1"/>
    <property type="molecule type" value="Genomic_DNA"/>
</dbReference>
<proteinExistence type="predicted"/>
<evidence type="ECO:0000313" key="3">
    <source>
        <dbReference type="EMBL" id="KAJ9149135.1"/>
    </source>
</evidence>
<reference evidence="3" key="1">
    <citation type="submission" date="2022-07" db="EMBL/GenBank/DDBJ databases">
        <title>Fungi with potential for degradation of polypropylene.</title>
        <authorList>
            <person name="Gostincar C."/>
        </authorList>
    </citation>
    <scope>NUCLEOTIDE SEQUENCE</scope>
    <source>
        <strain evidence="3">EXF-13287</strain>
    </source>
</reference>
<gene>
    <name evidence="3" type="ORF">NKR19_g5821</name>
</gene>
<comment type="caution">
    <text evidence="3">The sequence shown here is derived from an EMBL/GenBank/DDBJ whole genome shotgun (WGS) entry which is preliminary data.</text>
</comment>
<name>A0AA38S4H4_9PEZI</name>
<feature type="domain" description="Dihydroneopterin aldolase/epimerase" evidence="2">
    <location>
        <begin position="191"/>
        <end position="303"/>
    </location>
</feature>
<evidence type="ECO:0000256" key="1">
    <source>
        <dbReference type="ARBA" id="ARBA00022909"/>
    </source>
</evidence>